<protein>
    <recommendedName>
        <fullName evidence="4">Secreted protein</fullName>
    </recommendedName>
</protein>
<name>A0A5C5WWU8_9BACT</name>
<dbReference type="AlphaFoldDB" id="A0A5C5WWU8"/>
<keyword evidence="1" id="KW-0732">Signal</keyword>
<feature type="signal peptide" evidence="1">
    <location>
        <begin position="1"/>
        <end position="18"/>
    </location>
</feature>
<accession>A0A5C5WWU8</accession>
<evidence type="ECO:0000313" key="2">
    <source>
        <dbReference type="EMBL" id="TWT55068.1"/>
    </source>
</evidence>
<comment type="caution">
    <text evidence="2">The sequence shown here is derived from an EMBL/GenBank/DDBJ whole genome shotgun (WGS) entry which is preliminary data.</text>
</comment>
<evidence type="ECO:0000313" key="3">
    <source>
        <dbReference type="Proteomes" id="UP000316598"/>
    </source>
</evidence>
<reference evidence="2 3" key="1">
    <citation type="submission" date="2019-02" db="EMBL/GenBank/DDBJ databases">
        <title>Deep-cultivation of Planctomycetes and their phenomic and genomic characterization uncovers novel biology.</title>
        <authorList>
            <person name="Wiegand S."/>
            <person name="Jogler M."/>
            <person name="Boedeker C."/>
            <person name="Pinto D."/>
            <person name="Vollmers J."/>
            <person name="Rivas-Marin E."/>
            <person name="Kohn T."/>
            <person name="Peeters S.H."/>
            <person name="Heuer A."/>
            <person name="Rast P."/>
            <person name="Oberbeckmann S."/>
            <person name="Bunk B."/>
            <person name="Jeske O."/>
            <person name="Meyerdierks A."/>
            <person name="Storesund J.E."/>
            <person name="Kallscheuer N."/>
            <person name="Luecker S."/>
            <person name="Lage O.M."/>
            <person name="Pohl T."/>
            <person name="Merkel B.J."/>
            <person name="Hornburger P."/>
            <person name="Mueller R.-W."/>
            <person name="Bruemmer F."/>
            <person name="Labrenz M."/>
            <person name="Spormann A.M."/>
            <person name="Op Den Camp H."/>
            <person name="Overmann J."/>
            <person name="Amann R."/>
            <person name="Jetten M.S.M."/>
            <person name="Mascher T."/>
            <person name="Medema M.H."/>
            <person name="Devos D.P."/>
            <person name="Kaster A.-K."/>
            <person name="Ovreas L."/>
            <person name="Rohde M."/>
            <person name="Galperin M.Y."/>
            <person name="Jogler C."/>
        </authorList>
    </citation>
    <scope>NUCLEOTIDE SEQUENCE [LARGE SCALE GENOMIC DNA]</scope>
    <source>
        <strain evidence="2 3">Pla22</strain>
    </source>
</reference>
<dbReference type="EMBL" id="SJPI01000001">
    <property type="protein sequence ID" value="TWT55068.1"/>
    <property type="molecule type" value="Genomic_DNA"/>
</dbReference>
<evidence type="ECO:0008006" key="4">
    <source>
        <dbReference type="Google" id="ProtNLM"/>
    </source>
</evidence>
<evidence type="ECO:0000256" key="1">
    <source>
        <dbReference type="SAM" id="SignalP"/>
    </source>
</evidence>
<keyword evidence="3" id="KW-1185">Reference proteome</keyword>
<gene>
    <name evidence="2" type="ORF">Pla22_27220</name>
</gene>
<organism evidence="2 3">
    <name type="scientific">Rubripirellula amarantea</name>
    <dbReference type="NCBI Taxonomy" id="2527999"/>
    <lineage>
        <taxon>Bacteria</taxon>
        <taxon>Pseudomonadati</taxon>
        <taxon>Planctomycetota</taxon>
        <taxon>Planctomycetia</taxon>
        <taxon>Pirellulales</taxon>
        <taxon>Pirellulaceae</taxon>
        <taxon>Rubripirellula</taxon>
    </lineage>
</organism>
<dbReference type="PROSITE" id="PS51257">
    <property type="entry name" value="PROKAR_LIPOPROTEIN"/>
    <property type="match status" value="1"/>
</dbReference>
<dbReference type="Proteomes" id="UP000316598">
    <property type="component" value="Unassembled WGS sequence"/>
</dbReference>
<sequence length="63" mass="6681" precursor="true">MFVSLRYQFLLIVIASSAALSGCGGSTDPSIILPGEDYQLSTIEKKNLDLEAQMRGGSADDEG</sequence>
<feature type="chain" id="PRO_5023098285" description="Secreted protein" evidence="1">
    <location>
        <begin position="19"/>
        <end position="63"/>
    </location>
</feature>
<proteinExistence type="predicted"/>